<evidence type="ECO:0000313" key="5">
    <source>
        <dbReference type="Proteomes" id="UP001501231"/>
    </source>
</evidence>
<keyword evidence="2" id="KW-0503">Monooxygenase</keyword>
<dbReference type="Proteomes" id="UP001501231">
    <property type="component" value="Unassembled WGS sequence"/>
</dbReference>
<evidence type="ECO:0000256" key="2">
    <source>
        <dbReference type="RuleBase" id="RU000461"/>
    </source>
</evidence>
<evidence type="ECO:0000256" key="3">
    <source>
        <dbReference type="SAM" id="MobiDB-lite"/>
    </source>
</evidence>
<dbReference type="PROSITE" id="PS00086">
    <property type="entry name" value="CYTOCHROME_P450"/>
    <property type="match status" value="1"/>
</dbReference>
<dbReference type="CDD" id="cd20625">
    <property type="entry name" value="CYP164-like"/>
    <property type="match status" value="1"/>
</dbReference>
<proteinExistence type="inferred from homology"/>
<dbReference type="Gene3D" id="1.10.630.10">
    <property type="entry name" value="Cytochrome P450"/>
    <property type="match status" value="1"/>
</dbReference>
<feature type="compositionally biased region" description="Basic and acidic residues" evidence="3">
    <location>
        <begin position="392"/>
        <end position="408"/>
    </location>
</feature>
<comment type="caution">
    <text evidence="4">The sequence shown here is derived from an EMBL/GenBank/DDBJ whole genome shotgun (WGS) entry which is preliminary data.</text>
</comment>
<keyword evidence="2" id="KW-0560">Oxidoreductase</keyword>
<dbReference type="PANTHER" id="PTHR46696:SF1">
    <property type="entry name" value="CYTOCHROME P450 YJIB-RELATED"/>
    <property type="match status" value="1"/>
</dbReference>
<dbReference type="PANTHER" id="PTHR46696">
    <property type="entry name" value="P450, PUTATIVE (EUROFUNG)-RELATED"/>
    <property type="match status" value="1"/>
</dbReference>
<dbReference type="PRINTS" id="PR00385">
    <property type="entry name" value="P450"/>
</dbReference>
<feature type="region of interest" description="Disordered" evidence="3">
    <location>
        <begin position="379"/>
        <end position="408"/>
    </location>
</feature>
<dbReference type="InterPro" id="IPR001128">
    <property type="entry name" value="Cyt_P450"/>
</dbReference>
<evidence type="ECO:0000313" key="4">
    <source>
        <dbReference type="EMBL" id="GAA2454605.1"/>
    </source>
</evidence>
<sequence length="408" mass="45069">MEPAGIYEQIHQFSNRADPYPLYAELRGTPVSRQEDGSYVVSTYREIVALLHDPRVSSDRRNLAHPPAAAEGLPAAFIGLDPPEHDRLRRLTMRHFGPPHAPGKVDGMRAELLEIITGLIDGIADRKRADIVDDIAYPFPVTVICRLLGVPREDEPRFHVWAEEIVETLGPGEGDMAERARRRQAAVLALGRYLGELAEAHRRDPGDDLLSGLVTDDGPDGPMSATEVITTAAMLLVAGHETTVNLVTNGMLTMLRNPWLLERLRKEPDLVVHTVEELLRFEPPVQFLPQRVALDDITVAGVTIPKGSSIVLALASGSRDPAHVQDPDRFNPDRAYNQHLGFGGGVHHCFGAPLARLEAQIALGELARRLVNPRLVADPPAYRPSSTLRGPRHLDIEYDHVTPRDNQR</sequence>
<dbReference type="PRINTS" id="PR00359">
    <property type="entry name" value="BP450"/>
</dbReference>
<organism evidence="4 5">
    <name type="scientific">Actinomadura vinacea</name>
    <dbReference type="NCBI Taxonomy" id="115336"/>
    <lineage>
        <taxon>Bacteria</taxon>
        <taxon>Bacillati</taxon>
        <taxon>Actinomycetota</taxon>
        <taxon>Actinomycetes</taxon>
        <taxon>Streptosporangiales</taxon>
        <taxon>Thermomonosporaceae</taxon>
        <taxon>Actinomadura</taxon>
    </lineage>
</organism>
<comment type="similarity">
    <text evidence="1 2">Belongs to the cytochrome P450 family.</text>
</comment>
<keyword evidence="2" id="KW-0479">Metal-binding</keyword>
<accession>A0ABP5XFF4</accession>
<keyword evidence="5" id="KW-1185">Reference proteome</keyword>
<dbReference type="InterPro" id="IPR036396">
    <property type="entry name" value="Cyt_P450_sf"/>
</dbReference>
<protein>
    <submittedName>
        <fullName evidence="4">Cytochrome P450</fullName>
    </submittedName>
</protein>
<name>A0ABP5XFF4_9ACTN</name>
<dbReference type="RefSeq" id="WP_344597427.1">
    <property type="nucleotide sequence ID" value="NZ_BAAARW010000039.1"/>
</dbReference>
<keyword evidence="2" id="KW-0408">Iron</keyword>
<gene>
    <name evidence="4" type="ORF">GCM10010191_86970</name>
</gene>
<dbReference type="SUPFAM" id="SSF48264">
    <property type="entry name" value="Cytochrome P450"/>
    <property type="match status" value="1"/>
</dbReference>
<dbReference type="InterPro" id="IPR017972">
    <property type="entry name" value="Cyt_P450_CS"/>
</dbReference>
<evidence type="ECO:0000256" key="1">
    <source>
        <dbReference type="ARBA" id="ARBA00010617"/>
    </source>
</evidence>
<reference evidence="5" key="1">
    <citation type="journal article" date="2019" name="Int. J. Syst. Evol. Microbiol.">
        <title>The Global Catalogue of Microorganisms (GCM) 10K type strain sequencing project: providing services to taxonomists for standard genome sequencing and annotation.</title>
        <authorList>
            <consortium name="The Broad Institute Genomics Platform"/>
            <consortium name="The Broad Institute Genome Sequencing Center for Infectious Disease"/>
            <person name="Wu L."/>
            <person name="Ma J."/>
        </authorList>
    </citation>
    <scope>NUCLEOTIDE SEQUENCE [LARGE SCALE GENOMIC DNA]</scope>
    <source>
        <strain evidence="5">JCM 3325</strain>
    </source>
</reference>
<dbReference type="Pfam" id="PF00067">
    <property type="entry name" value="p450"/>
    <property type="match status" value="1"/>
</dbReference>
<keyword evidence="2" id="KW-0349">Heme</keyword>
<dbReference type="InterPro" id="IPR002397">
    <property type="entry name" value="Cyt_P450_B"/>
</dbReference>
<dbReference type="EMBL" id="BAAARW010000039">
    <property type="protein sequence ID" value="GAA2454605.1"/>
    <property type="molecule type" value="Genomic_DNA"/>
</dbReference>